<keyword evidence="4" id="KW-1185">Reference proteome</keyword>
<keyword evidence="3" id="KW-0808">Transferase</keyword>
<dbReference type="Proteomes" id="UP000799764">
    <property type="component" value="Unassembled WGS sequence"/>
</dbReference>
<dbReference type="AlphaFoldDB" id="A0A9P4U9Y3"/>
<feature type="region of interest" description="Disordered" evidence="1">
    <location>
        <begin position="342"/>
        <end position="361"/>
    </location>
</feature>
<evidence type="ECO:0000313" key="4">
    <source>
        <dbReference type="Proteomes" id="UP000799764"/>
    </source>
</evidence>
<dbReference type="InterPro" id="IPR011009">
    <property type="entry name" value="Kinase-like_dom_sf"/>
</dbReference>
<proteinExistence type="predicted"/>
<dbReference type="GO" id="GO:0004674">
    <property type="term" value="F:protein serine/threonine kinase activity"/>
    <property type="evidence" value="ECO:0007669"/>
    <property type="project" value="TreeGrafter"/>
</dbReference>
<evidence type="ECO:0000313" key="3">
    <source>
        <dbReference type="EMBL" id="KAF2441713.1"/>
    </source>
</evidence>
<evidence type="ECO:0000259" key="2">
    <source>
        <dbReference type="PROSITE" id="PS50011"/>
    </source>
</evidence>
<dbReference type="PANTHER" id="PTHR24359">
    <property type="entry name" value="SERINE/THREONINE-PROTEIN KINASE SBK1"/>
    <property type="match status" value="1"/>
</dbReference>
<dbReference type="Pfam" id="PF00069">
    <property type="entry name" value="Pkinase"/>
    <property type="match status" value="1"/>
</dbReference>
<dbReference type="InterPro" id="IPR000719">
    <property type="entry name" value="Prot_kinase_dom"/>
</dbReference>
<sequence length="522" mass="58929">MPASMNNTEDVCDYMEDHMVTYNFRGQPQQFLPRLALEKVTRKEVVQKIVAQDKDIVLNNREQTKLVDQIVRVGGRLFAICVNCGTTMQHLKVMLDNGITDERLPLSKDDFGSLKEKRTFVKGFIGNQKHFNTISFPVDSIQRLNDLQSDLFTIPIDYEELEANRKGKGAFGTVWKVRIHSEHRSFTCETNDGEFFAMKVTPHEGREQDYHRQMAGLNHSHLVKCLASFTLGAKYQMIYELASCDLEEFMRDRPKPSRHPELTHAWLAQQLAGLSGALKVVHNPQGLLNVPNANTTRTGYMHDIKPENILVFIYQGKVCILRLSDFSCAKVVEIVATISGKRDSYKTGSKPGTPTYRAPEISENASSRPYDMWSLGCVFLELLVWYLEGYEALEKFRDSREGSALPNGMTDEGFYHKASTGETQLREPVLRKIDELRRQCQGDLKDIVDVVPSLLKIKPKERMDASHLAARLSRFSTSTGSKSVTNFAGSLTVPSLGSTSLPTYESDSDPNEFIKVTRPSKG</sequence>
<name>A0A9P4U9Y3_9PLEO</name>
<reference evidence="3" key="1">
    <citation type="journal article" date="2020" name="Stud. Mycol.">
        <title>101 Dothideomycetes genomes: a test case for predicting lifestyles and emergence of pathogens.</title>
        <authorList>
            <person name="Haridas S."/>
            <person name="Albert R."/>
            <person name="Binder M."/>
            <person name="Bloem J."/>
            <person name="Labutti K."/>
            <person name="Salamov A."/>
            <person name="Andreopoulos B."/>
            <person name="Baker S."/>
            <person name="Barry K."/>
            <person name="Bills G."/>
            <person name="Bluhm B."/>
            <person name="Cannon C."/>
            <person name="Castanera R."/>
            <person name="Culley D."/>
            <person name="Daum C."/>
            <person name="Ezra D."/>
            <person name="Gonzalez J."/>
            <person name="Henrissat B."/>
            <person name="Kuo A."/>
            <person name="Liang C."/>
            <person name="Lipzen A."/>
            <person name="Lutzoni F."/>
            <person name="Magnuson J."/>
            <person name="Mondo S."/>
            <person name="Nolan M."/>
            <person name="Ohm R."/>
            <person name="Pangilinan J."/>
            <person name="Park H.-J."/>
            <person name="Ramirez L."/>
            <person name="Alfaro M."/>
            <person name="Sun H."/>
            <person name="Tritt A."/>
            <person name="Yoshinaga Y."/>
            <person name="Zwiers L.-H."/>
            <person name="Turgeon B."/>
            <person name="Goodwin S."/>
            <person name="Spatafora J."/>
            <person name="Crous P."/>
            <person name="Grigoriev I."/>
        </authorList>
    </citation>
    <scope>NUCLEOTIDE SEQUENCE</scope>
    <source>
        <strain evidence="3">CBS 690.94</strain>
    </source>
</reference>
<dbReference type="Gene3D" id="1.10.510.10">
    <property type="entry name" value="Transferase(Phosphotransferase) domain 1"/>
    <property type="match status" value="1"/>
</dbReference>
<dbReference type="GO" id="GO:0005524">
    <property type="term" value="F:ATP binding"/>
    <property type="evidence" value="ECO:0007669"/>
    <property type="project" value="InterPro"/>
</dbReference>
<feature type="domain" description="Protein kinase" evidence="2">
    <location>
        <begin position="160"/>
        <end position="475"/>
    </location>
</feature>
<dbReference type="PROSITE" id="PS50011">
    <property type="entry name" value="PROTEIN_KINASE_DOM"/>
    <property type="match status" value="1"/>
</dbReference>
<dbReference type="EMBL" id="MU001505">
    <property type="protein sequence ID" value="KAF2441713.1"/>
    <property type="molecule type" value="Genomic_DNA"/>
</dbReference>
<dbReference type="PANTHER" id="PTHR24359:SF37">
    <property type="entry name" value="PROTEIN KINASE DOMAIN-CONTAINING PROTEIN"/>
    <property type="match status" value="1"/>
</dbReference>
<dbReference type="CDD" id="cd00180">
    <property type="entry name" value="PKc"/>
    <property type="match status" value="1"/>
</dbReference>
<gene>
    <name evidence="3" type="ORF">P171DRAFT_76895</name>
</gene>
<protein>
    <submittedName>
        <fullName evidence="3">Kinase-like protein</fullName>
    </submittedName>
</protein>
<accession>A0A9P4U9Y3</accession>
<comment type="caution">
    <text evidence="3">The sequence shown here is derived from an EMBL/GenBank/DDBJ whole genome shotgun (WGS) entry which is preliminary data.</text>
</comment>
<keyword evidence="3" id="KW-0418">Kinase</keyword>
<dbReference type="SMART" id="SM00220">
    <property type="entry name" value="S_TKc"/>
    <property type="match status" value="1"/>
</dbReference>
<dbReference type="SUPFAM" id="SSF56112">
    <property type="entry name" value="Protein kinase-like (PK-like)"/>
    <property type="match status" value="1"/>
</dbReference>
<feature type="region of interest" description="Disordered" evidence="1">
    <location>
        <begin position="500"/>
        <end position="522"/>
    </location>
</feature>
<organism evidence="3 4">
    <name type="scientific">Karstenula rhodostoma CBS 690.94</name>
    <dbReference type="NCBI Taxonomy" id="1392251"/>
    <lineage>
        <taxon>Eukaryota</taxon>
        <taxon>Fungi</taxon>
        <taxon>Dikarya</taxon>
        <taxon>Ascomycota</taxon>
        <taxon>Pezizomycotina</taxon>
        <taxon>Dothideomycetes</taxon>
        <taxon>Pleosporomycetidae</taxon>
        <taxon>Pleosporales</taxon>
        <taxon>Massarineae</taxon>
        <taxon>Didymosphaeriaceae</taxon>
        <taxon>Karstenula</taxon>
    </lineage>
</organism>
<evidence type="ECO:0000256" key="1">
    <source>
        <dbReference type="SAM" id="MobiDB-lite"/>
    </source>
</evidence>
<dbReference type="OrthoDB" id="248923at2759"/>